<dbReference type="InterPro" id="IPR000151">
    <property type="entry name" value="Ciliary_neurotrophic_fac_CNTF"/>
</dbReference>
<evidence type="ECO:0000313" key="5">
    <source>
        <dbReference type="EMBL" id="CAB1422011.1"/>
    </source>
</evidence>
<dbReference type="InterPro" id="IPR009079">
    <property type="entry name" value="4_helix_cytokine-like_core"/>
</dbReference>
<evidence type="ECO:0000313" key="6">
    <source>
        <dbReference type="Proteomes" id="UP001153269"/>
    </source>
</evidence>
<dbReference type="Pfam" id="PF01110">
    <property type="entry name" value="CNTF"/>
    <property type="match status" value="1"/>
</dbReference>
<accession>A0A9N7YDT9</accession>
<evidence type="ECO:0000256" key="1">
    <source>
        <dbReference type="ARBA" id="ARBA00004613"/>
    </source>
</evidence>
<dbReference type="PANTHER" id="PTHR21353">
    <property type="match status" value="1"/>
</dbReference>
<dbReference type="GO" id="GO:0005615">
    <property type="term" value="C:extracellular space"/>
    <property type="evidence" value="ECO:0007669"/>
    <property type="project" value="UniProtKB-KW"/>
</dbReference>
<organism evidence="5 6">
    <name type="scientific">Pleuronectes platessa</name>
    <name type="common">European plaice</name>
    <dbReference type="NCBI Taxonomy" id="8262"/>
    <lineage>
        <taxon>Eukaryota</taxon>
        <taxon>Metazoa</taxon>
        <taxon>Chordata</taxon>
        <taxon>Craniata</taxon>
        <taxon>Vertebrata</taxon>
        <taxon>Euteleostomi</taxon>
        <taxon>Actinopterygii</taxon>
        <taxon>Neopterygii</taxon>
        <taxon>Teleostei</taxon>
        <taxon>Neoteleostei</taxon>
        <taxon>Acanthomorphata</taxon>
        <taxon>Carangaria</taxon>
        <taxon>Pleuronectiformes</taxon>
        <taxon>Pleuronectoidei</taxon>
        <taxon>Pleuronectidae</taxon>
        <taxon>Pleuronectes</taxon>
    </lineage>
</organism>
<comment type="similarity">
    <text evidence="2">Belongs to the IL-6 superfamily.</text>
</comment>
<comment type="subcellular location">
    <subcellularLocation>
        <location evidence="1">Secreted</location>
    </subcellularLocation>
</comment>
<dbReference type="GO" id="GO:0005125">
    <property type="term" value="F:cytokine activity"/>
    <property type="evidence" value="ECO:0007669"/>
    <property type="project" value="UniProtKB-KW"/>
</dbReference>
<keyword evidence="3" id="KW-0202">Cytokine</keyword>
<sequence>MNSYSGHLWHECIVTVQTVQLSGKTKQHGYAKAKLANHKETAVHYSSKMTVWKQALILLCCGLIFVDSAPSPVPPRNKYNNSFRLTRSARSRVQQLLKKYKEEQLGSKHFEDRSRQLKDLPLISTDFYSWINLTDWERLHAALMDMQAYWNKLEWKRKQLEKEENENMAVRTTLPQSIRHIQLDLRDLMSQVTSQMSYMKSSWMRPASLMAQRPLSPEPSSKTIWDRRVEGYIILRDLDLYLTKLARDFLLLASKTHV</sequence>
<protein>
    <recommendedName>
        <fullName evidence="7">Ciliary neurotrophic factor</fullName>
    </recommendedName>
</protein>
<name>A0A9N7YDT9_PLEPL</name>
<dbReference type="AlphaFoldDB" id="A0A9N7YDT9"/>
<keyword evidence="4" id="KW-0964">Secreted</keyword>
<dbReference type="Gene3D" id="1.20.1250.10">
    <property type="match status" value="1"/>
</dbReference>
<comment type="caution">
    <text evidence="5">The sequence shown here is derived from an EMBL/GenBank/DDBJ whole genome shotgun (WGS) entry which is preliminary data.</text>
</comment>
<gene>
    <name evidence="5" type="ORF">PLEPLA_LOCUS9900</name>
</gene>
<evidence type="ECO:0000256" key="3">
    <source>
        <dbReference type="ARBA" id="ARBA00022514"/>
    </source>
</evidence>
<dbReference type="GO" id="GO:0005127">
    <property type="term" value="F:ciliary neurotrophic factor receptor binding"/>
    <property type="evidence" value="ECO:0007669"/>
    <property type="project" value="InterPro"/>
</dbReference>
<evidence type="ECO:0000256" key="2">
    <source>
        <dbReference type="ARBA" id="ARBA00007432"/>
    </source>
</evidence>
<dbReference type="EMBL" id="CADEAL010000557">
    <property type="protein sequence ID" value="CAB1422011.1"/>
    <property type="molecule type" value="Genomic_DNA"/>
</dbReference>
<dbReference type="SUPFAM" id="SSF47266">
    <property type="entry name" value="4-helical cytokines"/>
    <property type="match status" value="1"/>
</dbReference>
<dbReference type="InterPro" id="IPR010681">
    <property type="entry name" value="PRF/CT"/>
</dbReference>
<dbReference type="GO" id="GO:0070120">
    <property type="term" value="P:ciliary neurotrophic factor-mediated signaling pathway"/>
    <property type="evidence" value="ECO:0007669"/>
    <property type="project" value="InterPro"/>
</dbReference>
<keyword evidence="6" id="KW-1185">Reference proteome</keyword>
<proteinExistence type="inferred from homology"/>
<dbReference type="GO" id="GO:0043524">
    <property type="term" value="P:negative regulation of neuron apoptotic process"/>
    <property type="evidence" value="ECO:0007669"/>
    <property type="project" value="InterPro"/>
</dbReference>
<reference evidence="5" key="1">
    <citation type="submission" date="2020-03" db="EMBL/GenBank/DDBJ databases">
        <authorList>
            <person name="Weist P."/>
        </authorList>
    </citation>
    <scope>NUCLEOTIDE SEQUENCE</scope>
</reference>
<evidence type="ECO:0000256" key="4">
    <source>
        <dbReference type="ARBA" id="ARBA00022525"/>
    </source>
</evidence>
<dbReference type="Proteomes" id="UP001153269">
    <property type="component" value="Unassembled WGS sequence"/>
</dbReference>
<evidence type="ECO:0008006" key="7">
    <source>
        <dbReference type="Google" id="ProtNLM"/>
    </source>
</evidence>
<dbReference type="PANTHER" id="PTHR21353:SF9">
    <property type="match status" value="1"/>
</dbReference>